<reference evidence="2 3" key="1">
    <citation type="submission" date="2018-05" db="EMBL/GenBank/DDBJ databases">
        <title>Genome sequencing and assembly of the regulated plant pathogen Lachnellula willkommii and related sister species for the development of diagnostic species identification markers.</title>
        <authorList>
            <person name="Giroux E."/>
            <person name="Bilodeau G."/>
        </authorList>
    </citation>
    <scope>NUCLEOTIDE SEQUENCE [LARGE SCALE GENOMIC DNA]</scope>
    <source>
        <strain evidence="2 3">CBS 160.35</strain>
    </source>
</reference>
<dbReference type="InterPro" id="IPR011333">
    <property type="entry name" value="SKP1/BTB/POZ_sf"/>
</dbReference>
<dbReference type="EMBL" id="QGMI01000778">
    <property type="protein sequence ID" value="TVY36838.1"/>
    <property type="molecule type" value="Genomic_DNA"/>
</dbReference>
<dbReference type="Gene3D" id="3.30.710.10">
    <property type="entry name" value="Potassium Channel Kv1.1, Chain A"/>
    <property type="match status" value="1"/>
</dbReference>
<dbReference type="PANTHER" id="PTHR47843">
    <property type="entry name" value="BTB DOMAIN-CONTAINING PROTEIN-RELATED"/>
    <property type="match status" value="1"/>
</dbReference>
<dbReference type="CDD" id="cd18186">
    <property type="entry name" value="BTB_POZ_ZBTB_KLHL-like"/>
    <property type="match status" value="1"/>
</dbReference>
<dbReference type="AlphaFoldDB" id="A0A8H8RMI9"/>
<name>A0A8H8RMI9_9HELO</name>
<evidence type="ECO:0000313" key="2">
    <source>
        <dbReference type="EMBL" id="TVY36838.1"/>
    </source>
</evidence>
<evidence type="ECO:0000313" key="3">
    <source>
        <dbReference type="Proteomes" id="UP000443090"/>
    </source>
</evidence>
<dbReference type="PANTHER" id="PTHR47843:SF7">
    <property type="entry name" value="BTB DOMAIN-CONTAINING PROTEIN"/>
    <property type="match status" value="1"/>
</dbReference>
<proteinExistence type="predicted"/>
<gene>
    <name evidence="2" type="ORF">LOCC1_G007065</name>
</gene>
<dbReference type="Proteomes" id="UP000443090">
    <property type="component" value="Unassembled WGS sequence"/>
</dbReference>
<dbReference type="PROSITE" id="PS50097">
    <property type="entry name" value="BTB"/>
    <property type="match status" value="1"/>
</dbReference>
<sequence length="229" mass="26341">MGSQGRKRKSEDELLPFQKKLGHEMVTLFVGEKEARFTVHKEILCNKIPYFEKMFKGSFQEATTNEARFPEDDPQSFDVLVGWVYEGELRSLIKEEHADGEGSLAWSPGRFYALADKLCLPQLMDETIDMQRQWGRHYGYLIPPAELQRGYEVAAPGTPYWHYLALYCAYGIIHTHNWLLEDLSAFLAKAPDLNLEVMKILRENVGNIDDPDEDENCAFHTHSKDVPCP</sequence>
<dbReference type="Pfam" id="PF00651">
    <property type="entry name" value="BTB"/>
    <property type="match status" value="1"/>
</dbReference>
<dbReference type="SUPFAM" id="SSF54695">
    <property type="entry name" value="POZ domain"/>
    <property type="match status" value="1"/>
</dbReference>
<comment type="caution">
    <text evidence="2">The sequence shown here is derived from an EMBL/GenBank/DDBJ whole genome shotgun (WGS) entry which is preliminary data.</text>
</comment>
<feature type="domain" description="BTB" evidence="1">
    <location>
        <begin position="24"/>
        <end position="89"/>
    </location>
</feature>
<dbReference type="OrthoDB" id="6359816at2759"/>
<keyword evidence="3" id="KW-1185">Reference proteome</keyword>
<dbReference type="SMART" id="SM00225">
    <property type="entry name" value="BTB"/>
    <property type="match status" value="1"/>
</dbReference>
<evidence type="ECO:0000259" key="1">
    <source>
        <dbReference type="PROSITE" id="PS50097"/>
    </source>
</evidence>
<dbReference type="InterPro" id="IPR000210">
    <property type="entry name" value="BTB/POZ_dom"/>
</dbReference>
<protein>
    <recommendedName>
        <fullName evidence="1">BTB domain-containing protein</fullName>
    </recommendedName>
</protein>
<accession>A0A8H8RMI9</accession>
<organism evidence="2 3">
    <name type="scientific">Lachnellula occidentalis</name>
    <dbReference type="NCBI Taxonomy" id="215460"/>
    <lineage>
        <taxon>Eukaryota</taxon>
        <taxon>Fungi</taxon>
        <taxon>Dikarya</taxon>
        <taxon>Ascomycota</taxon>
        <taxon>Pezizomycotina</taxon>
        <taxon>Leotiomycetes</taxon>
        <taxon>Helotiales</taxon>
        <taxon>Lachnaceae</taxon>
        <taxon>Lachnellula</taxon>
    </lineage>
</organism>